<organism evidence="3 4">
    <name type="scientific">Candidatus Dehalogenimonas loeffleri</name>
    <dbReference type="NCBI Taxonomy" id="3127115"/>
    <lineage>
        <taxon>Bacteria</taxon>
        <taxon>Bacillati</taxon>
        <taxon>Chloroflexota</taxon>
        <taxon>Dehalococcoidia</taxon>
        <taxon>Dehalococcoidales</taxon>
        <taxon>Dehalococcoidaceae</taxon>
        <taxon>Dehalogenimonas</taxon>
    </lineage>
</organism>
<dbReference type="Proteomes" id="UP001375370">
    <property type="component" value="Chromosome"/>
</dbReference>
<feature type="transmembrane region" description="Helical" evidence="1">
    <location>
        <begin position="249"/>
        <end position="270"/>
    </location>
</feature>
<evidence type="ECO:0008006" key="5">
    <source>
        <dbReference type="Google" id="ProtNLM"/>
    </source>
</evidence>
<evidence type="ECO:0000313" key="4">
    <source>
        <dbReference type="Proteomes" id="UP001375370"/>
    </source>
</evidence>
<keyword evidence="4" id="KW-1185">Reference proteome</keyword>
<sequence>MKRLVATLILMMMTSAAFPITIAAQVSDEDVDQALAVAEGNAEVAELLDGRQYIIADIKLYVYSGPQFSKSTVPPPPPVPTGEIEITLVFTERFQFRGHEVAQLMVFVNSSITKVVGYYLIDSGIDKLPIMGRVALTEFQEQRGLDLALADPLVAAFLDGKPYDIARMDGMLPRSGGEDTGRPGVFITFTFNKEYKFKGDIYNPPYRDEKTYYLEGTVKGLEVMVNLETGKIVHMYPNVTSIPIPLSQWLMYAGIIATGLLIGAGVYYWLRRAGYREDSQV</sequence>
<name>A0ABZ2J4P8_9CHLR</name>
<feature type="signal peptide" evidence="2">
    <location>
        <begin position="1"/>
        <end position="19"/>
    </location>
</feature>
<keyword evidence="1" id="KW-0472">Membrane</keyword>
<proteinExistence type="predicted"/>
<evidence type="ECO:0000313" key="3">
    <source>
        <dbReference type="EMBL" id="WWX25885.1"/>
    </source>
</evidence>
<dbReference type="EMBL" id="CP146612">
    <property type="protein sequence ID" value="WWX25885.1"/>
    <property type="molecule type" value="Genomic_DNA"/>
</dbReference>
<keyword evidence="2" id="KW-0732">Signal</keyword>
<protein>
    <recommendedName>
        <fullName evidence="5">Transmembrane protein</fullName>
    </recommendedName>
</protein>
<accession>A0ABZ2J4P8</accession>
<feature type="chain" id="PRO_5046882233" description="Transmembrane protein" evidence="2">
    <location>
        <begin position="20"/>
        <end position="281"/>
    </location>
</feature>
<dbReference type="RefSeq" id="WP_338738489.1">
    <property type="nucleotide sequence ID" value="NZ_CP146612.1"/>
</dbReference>
<keyword evidence="1" id="KW-1133">Transmembrane helix</keyword>
<keyword evidence="1" id="KW-0812">Transmembrane</keyword>
<evidence type="ECO:0000256" key="1">
    <source>
        <dbReference type="SAM" id="Phobius"/>
    </source>
</evidence>
<gene>
    <name evidence="3" type="ORF">V8247_02640</name>
</gene>
<evidence type="ECO:0000256" key="2">
    <source>
        <dbReference type="SAM" id="SignalP"/>
    </source>
</evidence>
<reference evidence="3 4" key="1">
    <citation type="submission" date="2024-03" db="EMBL/GenBank/DDBJ databases">
        <title>A Dehalogenimonas Isolated from Estuarine Sediments Dihaloeliminates Chlorinated Alkanes.</title>
        <authorList>
            <person name="Yang Y."/>
            <person name="Wang H."/>
        </authorList>
    </citation>
    <scope>NUCLEOTIDE SEQUENCE [LARGE SCALE GENOMIC DNA]</scope>
    <source>
        <strain evidence="3 4">W</strain>
    </source>
</reference>